<name>A0A2I0X2P4_9ASPA</name>
<reference evidence="2 3" key="1">
    <citation type="journal article" date="2016" name="Sci. Rep.">
        <title>The Dendrobium catenatum Lindl. genome sequence provides insights into polysaccharide synthase, floral development and adaptive evolution.</title>
        <authorList>
            <person name="Zhang G.Q."/>
            <person name="Xu Q."/>
            <person name="Bian C."/>
            <person name="Tsai W.C."/>
            <person name="Yeh C.M."/>
            <person name="Liu K.W."/>
            <person name="Yoshida K."/>
            <person name="Zhang L.S."/>
            <person name="Chang S.B."/>
            <person name="Chen F."/>
            <person name="Shi Y."/>
            <person name="Su Y.Y."/>
            <person name="Zhang Y.Q."/>
            <person name="Chen L.J."/>
            <person name="Yin Y."/>
            <person name="Lin M."/>
            <person name="Huang H."/>
            <person name="Deng H."/>
            <person name="Wang Z.W."/>
            <person name="Zhu S.L."/>
            <person name="Zhao X."/>
            <person name="Deng C."/>
            <person name="Niu S.C."/>
            <person name="Huang J."/>
            <person name="Wang M."/>
            <person name="Liu G.H."/>
            <person name="Yang H.J."/>
            <person name="Xiao X.J."/>
            <person name="Hsiao Y.Y."/>
            <person name="Wu W.L."/>
            <person name="Chen Y.Y."/>
            <person name="Mitsuda N."/>
            <person name="Ohme-Takagi M."/>
            <person name="Luo Y.B."/>
            <person name="Van de Peer Y."/>
            <person name="Liu Z.J."/>
        </authorList>
    </citation>
    <scope>NUCLEOTIDE SEQUENCE [LARGE SCALE GENOMIC DNA]</scope>
    <source>
        <tissue evidence="2">The whole plant</tissue>
    </source>
</reference>
<dbReference type="InterPro" id="IPR029058">
    <property type="entry name" value="AB_hydrolase_fold"/>
</dbReference>
<dbReference type="SUPFAM" id="SSF53474">
    <property type="entry name" value="alpha/beta-Hydrolases"/>
    <property type="match status" value="1"/>
</dbReference>
<organism evidence="2 3">
    <name type="scientific">Dendrobium catenatum</name>
    <dbReference type="NCBI Taxonomy" id="906689"/>
    <lineage>
        <taxon>Eukaryota</taxon>
        <taxon>Viridiplantae</taxon>
        <taxon>Streptophyta</taxon>
        <taxon>Embryophyta</taxon>
        <taxon>Tracheophyta</taxon>
        <taxon>Spermatophyta</taxon>
        <taxon>Magnoliopsida</taxon>
        <taxon>Liliopsida</taxon>
        <taxon>Asparagales</taxon>
        <taxon>Orchidaceae</taxon>
        <taxon>Epidendroideae</taxon>
        <taxon>Malaxideae</taxon>
        <taxon>Dendrobiinae</taxon>
        <taxon>Dendrobium</taxon>
    </lineage>
</organism>
<dbReference type="Pfam" id="PF07859">
    <property type="entry name" value="Abhydrolase_3"/>
    <property type="match status" value="1"/>
</dbReference>
<proteinExistence type="predicted"/>
<feature type="domain" description="Alpha/beta hydrolase fold-3" evidence="1">
    <location>
        <begin position="96"/>
        <end position="321"/>
    </location>
</feature>
<dbReference type="AlphaFoldDB" id="A0A2I0X2P4"/>
<dbReference type="Proteomes" id="UP000233837">
    <property type="component" value="Unassembled WGS sequence"/>
</dbReference>
<dbReference type="PANTHER" id="PTHR23024">
    <property type="entry name" value="ARYLACETAMIDE DEACETYLASE"/>
    <property type="match status" value="1"/>
</dbReference>
<dbReference type="EMBL" id="KZ502210">
    <property type="protein sequence ID" value="PKU82183.1"/>
    <property type="molecule type" value="Genomic_DNA"/>
</dbReference>
<protein>
    <submittedName>
        <fullName evidence="2">Putative carboxylesterase 18</fullName>
    </submittedName>
</protein>
<dbReference type="InterPro" id="IPR013094">
    <property type="entry name" value="AB_hydrolase_3"/>
</dbReference>
<evidence type="ECO:0000313" key="3">
    <source>
        <dbReference type="Proteomes" id="UP000233837"/>
    </source>
</evidence>
<evidence type="ECO:0000259" key="1">
    <source>
        <dbReference type="Pfam" id="PF07859"/>
    </source>
</evidence>
<dbReference type="InterPro" id="IPR050466">
    <property type="entry name" value="Carboxylest/Gibb_receptor"/>
</dbReference>
<dbReference type="PANTHER" id="PTHR23024:SF24">
    <property type="entry name" value="ALPHA_BETA HYDROLASE FOLD-3 DOMAIN-CONTAINING PROTEIN"/>
    <property type="match status" value="1"/>
</dbReference>
<keyword evidence="3" id="KW-1185">Reference proteome</keyword>
<accession>A0A2I0X2P4</accession>
<dbReference type="GO" id="GO:0016787">
    <property type="term" value="F:hydrolase activity"/>
    <property type="evidence" value="ECO:0007669"/>
    <property type="project" value="InterPro"/>
</dbReference>
<reference evidence="2 3" key="2">
    <citation type="journal article" date="2017" name="Nature">
        <title>The Apostasia genome and the evolution of orchids.</title>
        <authorList>
            <person name="Zhang G.Q."/>
            <person name="Liu K.W."/>
            <person name="Li Z."/>
            <person name="Lohaus R."/>
            <person name="Hsiao Y.Y."/>
            <person name="Niu S.C."/>
            <person name="Wang J.Y."/>
            <person name="Lin Y.C."/>
            <person name="Xu Q."/>
            <person name="Chen L.J."/>
            <person name="Yoshida K."/>
            <person name="Fujiwara S."/>
            <person name="Wang Z.W."/>
            <person name="Zhang Y.Q."/>
            <person name="Mitsuda N."/>
            <person name="Wang M."/>
            <person name="Liu G.H."/>
            <person name="Pecoraro L."/>
            <person name="Huang H.X."/>
            <person name="Xiao X.J."/>
            <person name="Lin M."/>
            <person name="Wu X.Y."/>
            <person name="Wu W.L."/>
            <person name="Chen Y.Y."/>
            <person name="Chang S.B."/>
            <person name="Sakamoto S."/>
            <person name="Ohme-Takagi M."/>
            <person name="Yagi M."/>
            <person name="Zeng S.J."/>
            <person name="Shen C.Y."/>
            <person name="Yeh C.M."/>
            <person name="Luo Y.B."/>
            <person name="Tsai W.C."/>
            <person name="Van de Peer Y."/>
            <person name="Liu Z.J."/>
        </authorList>
    </citation>
    <scope>NUCLEOTIDE SEQUENCE [LARGE SCALE GENOMIC DNA]</scope>
    <source>
        <tissue evidence="2">The whole plant</tissue>
    </source>
</reference>
<dbReference type="STRING" id="906689.A0A2I0X2P4"/>
<dbReference type="Gene3D" id="3.40.50.1820">
    <property type="entry name" value="alpha/beta hydrolase"/>
    <property type="match status" value="1"/>
</dbReference>
<gene>
    <name evidence="2" type="primary">CXE18</name>
    <name evidence="2" type="ORF">MA16_Dca023416</name>
</gene>
<sequence length="399" mass="44337">MTDGSRSPAIATYRKPKLPLKVRLSISLLSAIKDATRRADGTINRRLLSFLNLRVPPNPTTVHGVRTIDLTVDPARKLWFRLFLPGDGRPQRLPLIVFFHGGGFVYFSPDTRGYDLACRRIARKIPAIIASVNYRLAPEHRYPAHYEDGIDVLRFVDSGGIDAVAGDLVDFSSCFLSGDSAGANIAHHVARRWAATGGGWNKKNLQQVNLSGIVLIQPYFGGEERTESEIRLNRAPLVSTKRTDWLWRAFLPPGADRDHEAANVFGPRATGELEEGFPPAMVVVGGQDPLQDRQRSYCEGLKARGREVRLVEFPEAIHAFYVFPDIADGDRMIEEMGSFISLSPLDHNPLLKIYENYGVTKIYNGNQLNKCGRLAGACFLLLLNLSDSFSKTLTVTIYA</sequence>
<evidence type="ECO:0000313" key="2">
    <source>
        <dbReference type="EMBL" id="PKU82183.1"/>
    </source>
</evidence>